<dbReference type="Proteomes" id="UP000483004">
    <property type="component" value="Unassembled WGS sequence"/>
</dbReference>
<keyword evidence="3" id="KW-1185">Reference proteome</keyword>
<dbReference type="EMBL" id="WBMR01000001">
    <property type="protein sequence ID" value="KAB2390402.1"/>
    <property type="molecule type" value="Genomic_DNA"/>
</dbReference>
<gene>
    <name evidence="2" type="ORF">F9B16_00785</name>
</gene>
<feature type="transmembrane region" description="Helical" evidence="1">
    <location>
        <begin position="25"/>
        <end position="49"/>
    </location>
</feature>
<protein>
    <recommendedName>
        <fullName evidence="4">DUF4878 domain-containing protein</fullName>
    </recommendedName>
</protein>
<evidence type="ECO:0000313" key="3">
    <source>
        <dbReference type="Proteomes" id="UP000483004"/>
    </source>
</evidence>
<dbReference type="RefSeq" id="WP_151537826.1">
    <property type="nucleotide sequence ID" value="NZ_WBMR01000001.1"/>
</dbReference>
<proteinExistence type="predicted"/>
<sequence length="155" mass="17027">MYDQIQNPGPPLPPAPGHGRRRHRFVLLAGALTVLAVFTGAAVYGVHWWTHRDERQVSSAVTDFAHAVDREDSATALGLMCAEEKQSAVESGASTTDHGLASRYERPVKTSDIKISGDLARVRLTRPSQQPATLYLRKEGGTWKLCDPERQSPPQ</sequence>
<evidence type="ECO:0000256" key="1">
    <source>
        <dbReference type="SAM" id="Phobius"/>
    </source>
</evidence>
<keyword evidence="1" id="KW-1133">Transmembrane helix</keyword>
<organism evidence="2 3">
    <name type="scientific">Actinomadura montaniterrae</name>
    <dbReference type="NCBI Taxonomy" id="1803903"/>
    <lineage>
        <taxon>Bacteria</taxon>
        <taxon>Bacillati</taxon>
        <taxon>Actinomycetota</taxon>
        <taxon>Actinomycetes</taxon>
        <taxon>Streptosporangiales</taxon>
        <taxon>Thermomonosporaceae</taxon>
        <taxon>Actinomadura</taxon>
    </lineage>
</organism>
<comment type="caution">
    <text evidence="2">The sequence shown here is derived from an EMBL/GenBank/DDBJ whole genome shotgun (WGS) entry which is preliminary data.</text>
</comment>
<keyword evidence="1" id="KW-0812">Transmembrane</keyword>
<evidence type="ECO:0008006" key="4">
    <source>
        <dbReference type="Google" id="ProtNLM"/>
    </source>
</evidence>
<evidence type="ECO:0000313" key="2">
    <source>
        <dbReference type="EMBL" id="KAB2390402.1"/>
    </source>
</evidence>
<accession>A0A6L3W7L1</accession>
<name>A0A6L3W7L1_9ACTN</name>
<dbReference type="OrthoDB" id="4638542at2"/>
<dbReference type="AlphaFoldDB" id="A0A6L3W7L1"/>
<reference evidence="2 3" key="1">
    <citation type="submission" date="2019-09" db="EMBL/GenBank/DDBJ databases">
        <title>Actinomadura physcomitrii sp. nov., a novel actinomycete isolated from moss [Physcomitrium sphaericum (Ludw) Fuernr].</title>
        <authorList>
            <person name="Liu C."/>
            <person name="Zhuang X."/>
        </authorList>
    </citation>
    <scope>NUCLEOTIDE SEQUENCE [LARGE SCALE GENOMIC DNA]</scope>
    <source>
        <strain evidence="2 3">CYP1-1B</strain>
    </source>
</reference>
<keyword evidence="1" id="KW-0472">Membrane</keyword>